<dbReference type="EMBL" id="MN739426">
    <property type="protein sequence ID" value="QHT04295.1"/>
    <property type="molecule type" value="Genomic_DNA"/>
</dbReference>
<protein>
    <submittedName>
        <fullName evidence="1">Uncharacterized protein</fullName>
    </submittedName>
</protein>
<sequence>MAAYTKDFTFDQLSRIGDDSCSLSQSNIQNAGSANYLLTNYFVQDCGLKRPIDFGTSQPGIFVSAPGTQVGLGGCNVDANSELLIGTINTNPKCRISLYERPFKTVPFLGRGPSNPVLESHIQQGDMIQNKKSINTTTEQSYIPYKNYPLLPSIENSISNPANLVEGVAADGWIRGGVPSRELQKDKDYKNAHTMYQY</sequence>
<organism evidence="1">
    <name type="scientific">viral metagenome</name>
    <dbReference type="NCBI Taxonomy" id="1070528"/>
    <lineage>
        <taxon>unclassified sequences</taxon>
        <taxon>metagenomes</taxon>
        <taxon>organismal metagenomes</taxon>
    </lineage>
</organism>
<reference evidence="1" key="1">
    <citation type="journal article" date="2020" name="Nature">
        <title>Giant virus diversity and host interactions through global metagenomics.</title>
        <authorList>
            <person name="Schulz F."/>
            <person name="Roux S."/>
            <person name="Paez-Espino D."/>
            <person name="Jungbluth S."/>
            <person name="Walsh D.A."/>
            <person name="Denef V.J."/>
            <person name="McMahon K.D."/>
            <person name="Konstantinidis K.T."/>
            <person name="Eloe-Fadrosh E.A."/>
            <person name="Kyrpides N.C."/>
            <person name="Woyke T."/>
        </authorList>
    </citation>
    <scope>NUCLEOTIDE SEQUENCE</scope>
    <source>
        <strain evidence="1">GVMAG-M-3300021185-45</strain>
    </source>
</reference>
<dbReference type="AlphaFoldDB" id="A0A6C0CLD8"/>
<name>A0A6C0CLD8_9ZZZZ</name>
<evidence type="ECO:0000313" key="1">
    <source>
        <dbReference type="EMBL" id="QHT04295.1"/>
    </source>
</evidence>
<accession>A0A6C0CLD8</accession>
<proteinExistence type="predicted"/>